<organism evidence="1 2">
    <name type="scientific">Candidatus Staskawiczbacteria bacterium RIFCSPHIGHO2_02_FULL_42_22</name>
    <dbReference type="NCBI Taxonomy" id="1802207"/>
    <lineage>
        <taxon>Bacteria</taxon>
        <taxon>Candidatus Staskawicziibacteriota</taxon>
    </lineage>
</organism>
<sequence>MKKSKATLTLVLILVLGNIIFGAKYFLISGELREAKAALEIQKTNEKILDFSKFFIKEVLRAENEVDFDTRLKLENSVRGLEDEEIFNQWQKFTESDTEREAQAEVTNLLGLLLEKIRVDLKSQI</sequence>
<accession>A0A1G2I0P3</accession>
<protein>
    <submittedName>
        <fullName evidence="1">Uncharacterized protein</fullName>
    </submittedName>
</protein>
<evidence type="ECO:0000313" key="2">
    <source>
        <dbReference type="Proteomes" id="UP000178820"/>
    </source>
</evidence>
<dbReference type="EMBL" id="MHOT01000024">
    <property type="protein sequence ID" value="OGZ68239.1"/>
    <property type="molecule type" value="Genomic_DNA"/>
</dbReference>
<comment type="caution">
    <text evidence="1">The sequence shown here is derived from an EMBL/GenBank/DDBJ whole genome shotgun (WGS) entry which is preliminary data.</text>
</comment>
<evidence type="ECO:0000313" key="1">
    <source>
        <dbReference type="EMBL" id="OGZ68239.1"/>
    </source>
</evidence>
<reference evidence="1 2" key="1">
    <citation type="journal article" date="2016" name="Nat. Commun.">
        <title>Thousands of microbial genomes shed light on interconnected biogeochemical processes in an aquifer system.</title>
        <authorList>
            <person name="Anantharaman K."/>
            <person name="Brown C.T."/>
            <person name="Hug L.A."/>
            <person name="Sharon I."/>
            <person name="Castelle C.J."/>
            <person name="Probst A.J."/>
            <person name="Thomas B.C."/>
            <person name="Singh A."/>
            <person name="Wilkins M.J."/>
            <person name="Karaoz U."/>
            <person name="Brodie E.L."/>
            <person name="Williams K.H."/>
            <person name="Hubbard S.S."/>
            <person name="Banfield J.F."/>
        </authorList>
    </citation>
    <scope>NUCLEOTIDE SEQUENCE [LARGE SCALE GENOMIC DNA]</scope>
</reference>
<dbReference type="AlphaFoldDB" id="A0A1G2I0P3"/>
<name>A0A1G2I0P3_9BACT</name>
<dbReference type="Proteomes" id="UP000178820">
    <property type="component" value="Unassembled WGS sequence"/>
</dbReference>
<proteinExistence type="predicted"/>
<gene>
    <name evidence="1" type="ORF">A3D44_04450</name>
</gene>